<dbReference type="EMBL" id="LR877151">
    <property type="protein sequence ID" value="CAD2216562.1"/>
    <property type="molecule type" value="Genomic_DNA"/>
</dbReference>
<feature type="compositionally biased region" description="Polar residues" evidence="4">
    <location>
        <begin position="42"/>
        <end position="51"/>
    </location>
</feature>
<keyword evidence="7" id="KW-1185">Reference proteome</keyword>
<dbReference type="InterPro" id="IPR051188">
    <property type="entry name" value="PHD-type_Zinc_Finger"/>
</dbReference>
<keyword evidence="1" id="KW-0479">Metal-binding</keyword>
<feature type="region of interest" description="Disordered" evidence="4">
    <location>
        <begin position="34"/>
        <end position="63"/>
    </location>
</feature>
<keyword evidence="2 6" id="KW-0863">Zinc-finger</keyword>
<dbReference type="GO" id="GO:0008270">
    <property type="term" value="F:zinc ion binding"/>
    <property type="evidence" value="ECO:0007669"/>
    <property type="project" value="UniProtKB-KW"/>
</dbReference>
<organism evidence="6 7">
    <name type="scientific">Angomonas deanei</name>
    <dbReference type="NCBI Taxonomy" id="59799"/>
    <lineage>
        <taxon>Eukaryota</taxon>
        <taxon>Discoba</taxon>
        <taxon>Euglenozoa</taxon>
        <taxon>Kinetoplastea</taxon>
        <taxon>Metakinetoplastina</taxon>
        <taxon>Trypanosomatida</taxon>
        <taxon>Trypanosomatidae</taxon>
        <taxon>Strigomonadinae</taxon>
        <taxon>Angomonas</taxon>
    </lineage>
</organism>
<feature type="compositionally biased region" description="Polar residues" evidence="4">
    <location>
        <begin position="179"/>
        <end position="193"/>
    </location>
</feature>
<gene>
    <name evidence="6" type="ORF">ADEAN_000402400</name>
</gene>
<evidence type="ECO:0000256" key="3">
    <source>
        <dbReference type="ARBA" id="ARBA00022833"/>
    </source>
</evidence>
<evidence type="ECO:0000256" key="2">
    <source>
        <dbReference type="ARBA" id="ARBA00022771"/>
    </source>
</evidence>
<keyword evidence="3" id="KW-0862">Zinc</keyword>
<protein>
    <submittedName>
        <fullName evidence="6">PHD-zinc-finger like domain/PHD-like zinc-binding domain containing protein, putative</fullName>
    </submittedName>
</protein>
<dbReference type="InterPro" id="IPR013083">
    <property type="entry name" value="Znf_RING/FYVE/PHD"/>
</dbReference>
<dbReference type="Proteomes" id="UP000515908">
    <property type="component" value="Chromosome 07"/>
</dbReference>
<sequence>MFAEQPLKSKIWLSDPTEKVKKVTFGHTTVIPIPGRNGEIAESTSVPTCASSPPLAESDNSSCHANDGVAGASLAVPYLWNETDSLEVPHSDSSDGACPDRIEVVGDPDSYDTSPCSGGGPEVGQSTLDELMQNISRQCNSLPTPDKSTISDHSAEKYYNTTQDLCEAVSEVIGMTPVAPSTDSIPTQTTTPSAARRPRPSGEGEIDGAVSETGPQVRRRLEEDIQAEPTHCILCGQSLQHLTIGADAGKSVPFTESDGYSFHVACALWCPEVYFSTKEGKLVNVAEAVERGQLIKCAKCRRTGATVGCIEESCQLSYHLPCAIEANNVKLNTDCYELCCTRHSP</sequence>
<dbReference type="PANTHER" id="PTHR12420">
    <property type="entry name" value="PHD FINGER PROTEIN"/>
    <property type="match status" value="1"/>
</dbReference>
<dbReference type="CDD" id="cd15571">
    <property type="entry name" value="ePHD"/>
    <property type="match status" value="1"/>
</dbReference>
<evidence type="ECO:0000259" key="5">
    <source>
        <dbReference type="PROSITE" id="PS51805"/>
    </source>
</evidence>
<name>A0A7G2CEG9_9TRYP</name>
<dbReference type="Pfam" id="PF13771">
    <property type="entry name" value="zf-HC5HC2H"/>
    <property type="match status" value="1"/>
</dbReference>
<dbReference type="AlphaFoldDB" id="A0A7G2CEG9"/>
<feature type="domain" description="PHD-type" evidence="5">
    <location>
        <begin position="229"/>
        <end position="344"/>
    </location>
</feature>
<dbReference type="VEuPathDB" id="TriTrypDB:ADEAN_000402400"/>
<evidence type="ECO:0000256" key="1">
    <source>
        <dbReference type="ARBA" id="ARBA00022723"/>
    </source>
</evidence>
<dbReference type="PROSITE" id="PS51805">
    <property type="entry name" value="EPHD"/>
    <property type="match status" value="1"/>
</dbReference>
<evidence type="ECO:0000313" key="7">
    <source>
        <dbReference type="Proteomes" id="UP000515908"/>
    </source>
</evidence>
<reference evidence="6 7" key="1">
    <citation type="submission" date="2020-08" db="EMBL/GenBank/DDBJ databases">
        <authorList>
            <person name="Newling K."/>
            <person name="Davey J."/>
            <person name="Forrester S."/>
        </authorList>
    </citation>
    <scope>NUCLEOTIDE SEQUENCE [LARGE SCALE GENOMIC DNA]</scope>
    <source>
        <strain evidence="7">Crithidia deanei Carvalho (ATCC PRA-265)</strain>
    </source>
</reference>
<dbReference type="InterPro" id="IPR034732">
    <property type="entry name" value="EPHD"/>
</dbReference>
<evidence type="ECO:0000313" key="6">
    <source>
        <dbReference type="EMBL" id="CAD2216562.1"/>
    </source>
</evidence>
<feature type="region of interest" description="Disordered" evidence="4">
    <location>
        <begin position="177"/>
        <end position="216"/>
    </location>
</feature>
<evidence type="ECO:0000256" key="4">
    <source>
        <dbReference type="SAM" id="MobiDB-lite"/>
    </source>
</evidence>
<proteinExistence type="predicted"/>
<accession>A0A7G2CEG9</accession>
<dbReference type="Gene3D" id="3.30.40.10">
    <property type="entry name" value="Zinc/RING finger domain, C3HC4 (zinc finger)"/>
    <property type="match status" value="1"/>
</dbReference>